<evidence type="ECO:0000259" key="1">
    <source>
        <dbReference type="SMART" id="SM00382"/>
    </source>
</evidence>
<dbReference type="SMART" id="SM00382">
    <property type="entry name" value="AAA"/>
    <property type="match status" value="1"/>
</dbReference>
<dbReference type="InterPro" id="IPR003959">
    <property type="entry name" value="ATPase_AAA_core"/>
</dbReference>
<dbReference type="PANTHER" id="PTHR23076:SF97">
    <property type="entry name" value="ATP-DEPENDENT ZINC METALLOPROTEASE YME1L1"/>
    <property type="match status" value="1"/>
</dbReference>
<gene>
    <name evidence="2" type="ORF">CEW88_23285</name>
</gene>
<dbReference type="Pfam" id="PF00004">
    <property type="entry name" value="AAA"/>
    <property type="match status" value="1"/>
</dbReference>
<dbReference type="InterPro" id="IPR027417">
    <property type="entry name" value="P-loop_NTPase"/>
</dbReference>
<sequence length="686" mass="74433">MTNTSPPDDYPPAWMPYTVTLIRRLSESVDSEAVAPIEVWDGDSGGTRSSRTERNIVTTHAGRLLMLIRMAASFGPEERFQDRLLRPGGVTMWVGIKPRELSLIEYLLKHGVLPPDVQVYTRSPHRPSGPVLQLCKPDSQNTGEVSKAQQAAFENRISEALPLSAPILILLPDGLELSEPLQRILPDAERLAPINRIIMLVLICELYNVSDAPEREAVLRLLPDDAALAQLDHPSIVMALRASSAREAAHALQKMVLPARSMRQNGLTLEEIGGSSPAHRMAGDLAVDIQACKAGAACWSEVPRSLLLYGEPGTGKTVLAQAIARSADVEIVIASAGEWQSRGHLGDMLGAMLKTFSDAAARRPCIVFLDEIDSFGARDAKDSERNSNYRRQVINTLLREIDKFLALDGTILVGACNAVDTLDPAIIRPGRFDQIVELTRPPLAQIAHMLRQVFPGAADVTPLARLCAGRTPAEIDATLRAARAAARRDGVPFDADLFAAQLGGGRPNHPAFERRIALHEAGHTLVAARLLGAAAVERVVMSAEMGQTFSRSAIREGTAQDFEIELTILLAGRAAERLVLGDVGAGSGGGPGSDLERATRLQLFFDRQAGLGIHGPAWLGAPDPARLPEAEQARLRAKLLQFEQQAQDLLAPYRELLVRLSEALLLQREMTAEELMPWLGQISDRG</sequence>
<dbReference type="InterPro" id="IPR000642">
    <property type="entry name" value="Peptidase_M41"/>
</dbReference>
<geneLocation type="plasmid" evidence="2 3">
    <name>unnamed4</name>
</geneLocation>
<dbReference type="SUPFAM" id="SSF52540">
    <property type="entry name" value="P-loop containing nucleoside triphosphate hydrolases"/>
    <property type="match status" value="1"/>
</dbReference>
<keyword evidence="2" id="KW-0131">Cell cycle</keyword>
<protein>
    <submittedName>
        <fullName evidence="2">Cell division protein FtsH</fullName>
    </submittedName>
</protein>
<dbReference type="Gene3D" id="1.20.58.760">
    <property type="entry name" value="Peptidase M41"/>
    <property type="match status" value="1"/>
</dbReference>
<reference evidence="2 3" key="1">
    <citation type="submission" date="2017-06" db="EMBL/GenBank/DDBJ databases">
        <title>Yangia sp. YSBP01 complete genome sequence.</title>
        <authorList>
            <person name="Woo J.-H."/>
            <person name="Kim H.-S."/>
        </authorList>
    </citation>
    <scope>NUCLEOTIDE SEQUENCE [LARGE SCALE GENOMIC DNA]</scope>
    <source>
        <strain evidence="2 3">YSBP01</strain>
        <plasmid evidence="2 3">unnamed4</plasmid>
    </source>
</reference>
<proteinExistence type="predicted"/>
<keyword evidence="2" id="KW-0614">Plasmid</keyword>
<dbReference type="Proteomes" id="UP000244915">
    <property type="component" value="Plasmid unnamed4"/>
</dbReference>
<dbReference type="OrthoDB" id="9809379at2"/>
<keyword evidence="2" id="KW-0132">Cell division</keyword>
<dbReference type="Gene3D" id="3.40.50.300">
    <property type="entry name" value="P-loop containing nucleotide triphosphate hydrolases"/>
    <property type="match status" value="1"/>
</dbReference>
<dbReference type="GO" id="GO:0004222">
    <property type="term" value="F:metalloendopeptidase activity"/>
    <property type="evidence" value="ECO:0007669"/>
    <property type="project" value="InterPro"/>
</dbReference>
<dbReference type="GO" id="GO:0016887">
    <property type="term" value="F:ATP hydrolysis activity"/>
    <property type="evidence" value="ECO:0007669"/>
    <property type="project" value="InterPro"/>
</dbReference>
<dbReference type="AlphaFoldDB" id="A0A2U8HLN3"/>
<dbReference type="PANTHER" id="PTHR23076">
    <property type="entry name" value="METALLOPROTEASE M41 FTSH"/>
    <property type="match status" value="1"/>
</dbReference>
<dbReference type="InterPro" id="IPR037219">
    <property type="entry name" value="Peptidase_M41-like"/>
</dbReference>
<dbReference type="GO" id="GO:0006508">
    <property type="term" value="P:proteolysis"/>
    <property type="evidence" value="ECO:0007669"/>
    <property type="project" value="InterPro"/>
</dbReference>
<organism evidence="2 3">
    <name type="scientific">Alloyangia pacifica</name>
    <dbReference type="NCBI Taxonomy" id="311180"/>
    <lineage>
        <taxon>Bacteria</taxon>
        <taxon>Pseudomonadati</taxon>
        <taxon>Pseudomonadota</taxon>
        <taxon>Alphaproteobacteria</taxon>
        <taxon>Rhodobacterales</taxon>
        <taxon>Roseobacteraceae</taxon>
        <taxon>Alloyangia</taxon>
    </lineage>
</organism>
<dbReference type="GO" id="GO:0005886">
    <property type="term" value="C:plasma membrane"/>
    <property type="evidence" value="ECO:0007669"/>
    <property type="project" value="TreeGrafter"/>
</dbReference>
<dbReference type="SUPFAM" id="SSF140990">
    <property type="entry name" value="FtsH protease domain-like"/>
    <property type="match status" value="1"/>
</dbReference>
<feature type="domain" description="AAA+ ATPase" evidence="1">
    <location>
        <begin position="302"/>
        <end position="442"/>
    </location>
</feature>
<evidence type="ECO:0000313" key="2">
    <source>
        <dbReference type="EMBL" id="AWI86698.1"/>
    </source>
</evidence>
<dbReference type="EMBL" id="CP022194">
    <property type="protein sequence ID" value="AWI86698.1"/>
    <property type="molecule type" value="Genomic_DNA"/>
</dbReference>
<dbReference type="GO" id="GO:0030163">
    <property type="term" value="P:protein catabolic process"/>
    <property type="evidence" value="ECO:0007669"/>
    <property type="project" value="TreeGrafter"/>
</dbReference>
<dbReference type="GO" id="GO:0004176">
    <property type="term" value="F:ATP-dependent peptidase activity"/>
    <property type="evidence" value="ECO:0007669"/>
    <property type="project" value="InterPro"/>
</dbReference>
<evidence type="ECO:0000313" key="3">
    <source>
        <dbReference type="Proteomes" id="UP000244915"/>
    </source>
</evidence>
<dbReference type="GO" id="GO:0051301">
    <property type="term" value="P:cell division"/>
    <property type="evidence" value="ECO:0007669"/>
    <property type="project" value="UniProtKB-KW"/>
</dbReference>
<dbReference type="GO" id="GO:0005524">
    <property type="term" value="F:ATP binding"/>
    <property type="evidence" value="ECO:0007669"/>
    <property type="project" value="InterPro"/>
</dbReference>
<dbReference type="Pfam" id="PF01434">
    <property type="entry name" value="Peptidase_M41"/>
    <property type="match status" value="1"/>
</dbReference>
<dbReference type="InterPro" id="IPR003593">
    <property type="entry name" value="AAA+_ATPase"/>
</dbReference>
<dbReference type="CDD" id="cd19481">
    <property type="entry name" value="RecA-like_protease"/>
    <property type="match status" value="1"/>
</dbReference>
<accession>A0A2U8HLN3</accession>
<dbReference type="KEGG" id="ypac:CEW88_23285"/>
<dbReference type="RefSeq" id="WP_108970794.1">
    <property type="nucleotide sequence ID" value="NZ_CP022194.1"/>
</dbReference>
<name>A0A2U8HLN3_9RHOB</name>